<organism evidence="2 3">
    <name type="scientific">Ceratodon purpureus</name>
    <name type="common">Fire moss</name>
    <name type="synonym">Dicranum purpureum</name>
    <dbReference type="NCBI Taxonomy" id="3225"/>
    <lineage>
        <taxon>Eukaryota</taxon>
        <taxon>Viridiplantae</taxon>
        <taxon>Streptophyta</taxon>
        <taxon>Embryophyta</taxon>
        <taxon>Bryophyta</taxon>
        <taxon>Bryophytina</taxon>
        <taxon>Bryopsida</taxon>
        <taxon>Dicranidae</taxon>
        <taxon>Pseudoditrichales</taxon>
        <taxon>Ditrichaceae</taxon>
        <taxon>Ceratodon</taxon>
    </lineage>
</organism>
<gene>
    <name evidence="2" type="ORF">KC19_2G110100</name>
</gene>
<reference evidence="2" key="1">
    <citation type="submission" date="2020-06" db="EMBL/GenBank/DDBJ databases">
        <title>WGS assembly of Ceratodon purpureus strain R40.</title>
        <authorList>
            <person name="Carey S.B."/>
            <person name="Jenkins J."/>
            <person name="Shu S."/>
            <person name="Lovell J.T."/>
            <person name="Sreedasyam A."/>
            <person name="Maumus F."/>
            <person name="Tiley G.P."/>
            <person name="Fernandez-Pozo N."/>
            <person name="Barry K."/>
            <person name="Chen C."/>
            <person name="Wang M."/>
            <person name="Lipzen A."/>
            <person name="Daum C."/>
            <person name="Saski C.A."/>
            <person name="Payton A.C."/>
            <person name="Mcbreen J.C."/>
            <person name="Conrad R.E."/>
            <person name="Kollar L.M."/>
            <person name="Olsson S."/>
            <person name="Huttunen S."/>
            <person name="Landis J.B."/>
            <person name="Wickett N.J."/>
            <person name="Johnson M.G."/>
            <person name="Rensing S.A."/>
            <person name="Grimwood J."/>
            <person name="Schmutz J."/>
            <person name="Mcdaniel S.F."/>
        </authorList>
    </citation>
    <scope>NUCLEOTIDE SEQUENCE</scope>
    <source>
        <strain evidence="2">R40</strain>
    </source>
</reference>
<sequence length="110" mass="12436">MTSRHSLQSDTELSHEQSRIPTKPPRIPSSVVYVSQDHAYKRIIDQHFCAHPFHILQYKRRIVGTFTPKLPTSRVEDNQSLGVSVSEIIVNAKPDGSQPSCIALRLMLSE</sequence>
<dbReference type="Proteomes" id="UP000822688">
    <property type="component" value="Chromosome 2"/>
</dbReference>
<dbReference type="EMBL" id="CM026422">
    <property type="protein sequence ID" value="KAG0586700.1"/>
    <property type="molecule type" value="Genomic_DNA"/>
</dbReference>
<protein>
    <submittedName>
        <fullName evidence="2">Uncharacterized protein</fullName>
    </submittedName>
</protein>
<comment type="caution">
    <text evidence="2">The sequence shown here is derived from an EMBL/GenBank/DDBJ whole genome shotgun (WGS) entry which is preliminary data.</text>
</comment>
<name>A0A8T0ISK4_CERPU</name>
<evidence type="ECO:0000256" key="1">
    <source>
        <dbReference type="SAM" id="MobiDB-lite"/>
    </source>
</evidence>
<proteinExistence type="predicted"/>
<dbReference type="AlphaFoldDB" id="A0A8T0ISK4"/>
<accession>A0A8T0ISK4</accession>
<keyword evidence="3" id="KW-1185">Reference proteome</keyword>
<evidence type="ECO:0000313" key="3">
    <source>
        <dbReference type="Proteomes" id="UP000822688"/>
    </source>
</evidence>
<feature type="region of interest" description="Disordered" evidence="1">
    <location>
        <begin position="1"/>
        <end position="28"/>
    </location>
</feature>
<evidence type="ECO:0000313" key="2">
    <source>
        <dbReference type="EMBL" id="KAG0586700.1"/>
    </source>
</evidence>
<feature type="compositionally biased region" description="Polar residues" evidence="1">
    <location>
        <begin position="1"/>
        <end position="11"/>
    </location>
</feature>